<dbReference type="InterPro" id="IPR000055">
    <property type="entry name" value="Restrct_endonuc_typeI_TRD"/>
</dbReference>
<evidence type="ECO:0000313" key="6">
    <source>
        <dbReference type="Proteomes" id="UP000516349"/>
    </source>
</evidence>
<dbReference type="GO" id="GO:0009307">
    <property type="term" value="P:DNA restriction-modification system"/>
    <property type="evidence" value="ECO:0007669"/>
    <property type="project" value="UniProtKB-KW"/>
</dbReference>
<evidence type="ECO:0000313" key="5">
    <source>
        <dbReference type="EMBL" id="QNT78385.1"/>
    </source>
</evidence>
<dbReference type="AlphaFoldDB" id="A0A7H1NRH5"/>
<dbReference type="Gene3D" id="3.90.220.20">
    <property type="entry name" value="DNA methylase specificity domains"/>
    <property type="match status" value="2"/>
</dbReference>
<dbReference type="GO" id="GO:0003677">
    <property type="term" value="F:DNA binding"/>
    <property type="evidence" value="ECO:0007669"/>
    <property type="project" value="UniProtKB-KW"/>
</dbReference>
<sequence>MNPIIQKLLKGTEVEWKPLGEVGQLIRGNGLQKKDFTETGVPAIHYGQIYTYYGLSTVETKSFVSPQLAEKLKIAYKNDLLITTTSENDDDVLKPVAWFGKKAAISGDMMLFRHSQNVKYLAYYFLTETFKRQKKKYISGTKVRRISKDSLAKILIPIPPLSVQTEIVEILDKFTALTAELTARLTAELTARKKQYNYYRDKLLTFKEGEAEWKTLGEMGQFIRGNGLQKKDFTETGVPAIHYGQIYTYYGLSTVETKSFVSPQLAEKLKKVETGDVVITNTSENLDDVGKAMVYLGKRQAVTGGHASIFKPSKQILGKYFVYFSQTQTFANEKRKYAKGTKVIDVSASDMSKILIPIPPLSEQERIVSILDKFDMLTHSITQGLPREIALRQKQYEYYRAQLLDFPSNNEGA</sequence>
<dbReference type="Pfam" id="PF01420">
    <property type="entry name" value="Methylase_S"/>
    <property type="match status" value="2"/>
</dbReference>
<feature type="domain" description="Type I restriction modification DNA specificity" evidence="4">
    <location>
        <begin position="14"/>
        <end position="190"/>
    </location>
</feature>
<accession>A0A7H1NRH5</accession>
<evidence type="ECO:0000256" key="2">
    <source>
        <dbReference type="ARBA" id="ARBA00022747"/>
    </source>
</evidence>
<dbReference type="EMBL" id="CP060244">
    <property type="protein sequence ID" value="QNT78385.1"/>
    <property type="molecule type" value="Genomic_DNA"/>
</dbReference>
<dbReference type="PANTHER" id="PTHR43140">
    <property type="entry name" value="TYPE-1 RESTRICTION ENZYME ECOKI SPECIFICITY PROTEIN"/>
    <property type="match status" value="1"/>
</dbReference>
<dbReference type="InterPro" id="IPR051212">
    <property type="entry name" value="Type-I_RE_S_subunit"/>
</dbReference>
<feature type="domain" description="Type I restriction modification DNA specificity" evidence="4">
    <location>
        <begin position="212"/>
        <end position="389"/>
    </location>
</feature>
<keyword evidence="2" id="KW-0680">Restriction system</keyword>
<dbReference type="PANTHER" id="PTHR43140:SF1">
    <property type="entry name" value="TYPE I RESTRICTION ENZYME ECOKI SPECIFICITY SUBUNIT"/>
    <property type="match status" value="1"/>
</dbReference>
<dbReference type="RefSeq" id="WP_203414705.1">
    <property type="nucleotide sequence ID" value="NZ_CP060244.1"/>
</dbReference>
<name>A0A7H1NRH5_9PROT</name>
<proteinExistence type="inferred from homology"/>
<reference evidence="5 6" key="1">
    <citation type="submission" date="2020-08" db="EMBL/GenBank/DDBJ databases">
        <title>Complete genome sequence of Entomobacter blattae G55GP.</title>
        <authorList>
            <person name="Poehlein A."/>
            <person name="Guzman J."/>
            <person name="Daniel R."/>
            <person name="Vilcinskas A."/>
        </authorList>
    </citation>
    <scope>NUCLEOTIDE SEQUENCE [LARGE SCALE GENOMIC DNA]</scope>
    <source>
        <strain evidence="5 6">G55GP</strain>
    </source>
</reference>
<dbReference type="REBASE" id="443591">
    <property type="entry name" value="S.AbaG55GPORF11600P"/>
</dbReference>
<gene>
    <name evidence="5" type="ORF">JGUZn3_11590</name>
</gene>
<evidence type="ECO:0000256" key="1">
    <source>
        <dbReference type="ARBA" id="ARBA00010923"/>
    </source>
</evidence>
<organism evidence="5 6">
    <name type="scientific">Entomobacter blattae</name>
    <dbReference type="NCBI Taxonomy" id="2762277"/>
    <lineage>
        <taxon>Bacteria</taxon>
        <taxon>Pseudomonadati</taxon>
        <taxon>Pseudomonadota</taxon>
        <taxon>Alphaproteobacteria</taxon>
        <taxon>Acetobacterales</taxon>
        <taxon>Acetobacteraceae</taxon>
        <taxon>Entomobacter</taxon>
    </lineage>
</organism>
<dbReference type="Proteomes" id="UP000516349">
    <property type="component" value="Chromosome"/>
</dbReference>
<dbReference type="KEGG" id="ebla:JGUZn3_11590"/>
<evidence type="ECO:0000256" key="3">
    <source>
        <dbReference type="ARBA" id="ARBA00023125"/>
    </source>
</evidence>
<dbReference type="InterPro" id="IPR044946">
    <property type="entry name" value="Restrct_endonuc_typeI_TRD_sf"/>
</dbReference>
<evidence type="ECO:0000259" key="4">
    <source>
        <dbReference type="Pfam" id="PF01420"/>
    </source>
</evidence>
<dbReference type="CDD" id="cd17268">
    <property type="entry name" value="RMtype1_S_Ara36733I_TRD1-CR1_like"/>
    <property type="match status" value="2"/>
</dbReference>
<dbReference type="SUPFAM" id="SSF116734">
    <property type="entry name" value="DNA methylase specificity domain"/>
    <property type="match status" value="2"/>
</dbReference>
<protein>
    <submittedName>
        <fullName evidence="5">Type I restriction modification DNA specificity domain protein</fullName>
    </submittedName>
</protein>
<keyword evidence="6" id="KW-1185">Reference proteome</keyword>
<keyword evidence="3" id="KW-0238">DNA-binding</keyword>
<comment type="similarity">
    <text evidence="1">Belongs to the type-I restriction system S methylase family.</text>
</comment>